<dbReference type="EMBL" id="ABDG02000027">
    <property type="protein sequence ID" value="EHK41593.1"/>
    <property type="molecule type" value="Genomic_DNA"/>
</dbReference>
<keyword evidence="1" id="KW-0812">Transmembrane</keyword>
<keyword evidence="1" id="KW-1133">Transmembrane helix</keyword>
<comment type="caution">
    <text evidence="2">The sequence shown here is derived from an EMBL/GenBank/DDBJ whole genome shotgun (WGS) entry which is preliminary data.</text>
</comment>
<keyword evidence="3" id="KW-1185">Reference proteome</keyword>
<accession>G9P7E7</accession>
<feature type="transmembrane region" description="Helical" evidence="1">
    <location>
        <begin position="56"/>
        <end position="74"/>
    </location>
</feature>
<protein>
    <submittedName>
        <fullName evidence="2">Uncharacterized protein</fullName>
    </submittedName>
</protein>
<evidence type="ECO:0000313" key="3">
    <source>
        <dbReference type="Proteomes" id="UP000005426"/>
    </source>
</evidence>
<keyword evidence="1" id="KW-0472">Membrane</keyword>
<name>G9P7E7_HYPAI</name>
<gene>
    <name evidence="2" type="ORF">TRIATDRAFT_302073</name>
</gene>
<dbReference type="AlphaFoldDB" id="G9P7E7"/>
<reference evidence="2 3" key="1">
    <citation type="journal article" date="2011" name="Genome Biol.">
        <title>Comparative genome sequence analysis underscores mycoparasitism as the ancestral life style of Trichoderma.</title>
        <authorList>
            <person name="Kubicek C.P."/>
            <person name="Herrera-Estrella A."/>
            <person name="Seidl-Seiboth V."/>
            <person name="Martinez D.A."/>
            <person name="Druzhinina I.S."/>
            <person name="Thon M."/>
            <person name="Zeilinger S."/>
            <person name="Casas-Flores S."/>
            <person name="Horwitz B.A."/>
            <person name="Mukherjee P.K."/>
            <person name="Mukherjee M."/>
            <person name="Kredics L."/>
            <person name="Alcaraz L.D."/>
            <person name="Aerts A."/>
            <person name="Antal Z."/>
            <person name="Atanasova L."/>
            <person name="Cervantes-Badillo M.G."/>
            <person name="Challacombe J."/>
            <person name="Chertkov O."/>
            <person name="McCluskey K."/>
            <person name="Coulpier F."/>
            <person name="Deshpande N."/>
            <person name="von Doehren H."/>
            <person name="Ebbole D.J."/>
            <person name="Esquivel-Naranjo E.U."/>
            <person name="Fekete E."/>
            <person name="Flipphi M."/>
            <person name="Glaser F."/>
            <person name="Gomez-Rodriguez E.Y."/>
            <person name="Gruber S."/>
            <person name="Han C."/>
            <person name="Henrissat B."/>
            <person name="Hermosa R."/>
            <person name="Hernandez-Onate M."/>
            <person name="Karaffa L."/>
            <person name="Kosti I."/>
            <person name="Le Crom S."/>
            <person name="Lindquist E."/>
            <person name="Lucas S."/>
            <person name="Luebeck M."/>
            <person name="Luebeck P.S."/>
            <person name="Margeot A."/>
            <person name="Metz B."/>
            <person name="Misra M."/>
            <person name="Nevalainen H."/>
            <person name="Omann M."/>
            <person name="Packer N."/>
            <person name="Perrone G."/>
            <person name="Uresti-Rivera E.E."/>
            <person name="Salamov A."/>
            <person name="Schmoll M."/>
            <person name="Seiboth B."/>
            <person name="Shapiro H."/>
            <person name="Sukno S."/>
            <person name="Tamayo-Ramos J.A."/>
            <person name="Tisch D."/>
            <person name="Wiest A."/>
            <person name="Wilkinson H.H."/>
            <person name="Zhang M."/>
            <person name="Coutinho P.M."/>
            <person name="Kenerley C.M."/>
            <person name="Monte E."/>
            <person name="Baker S.E."/>
            <person name="Grigoriev I.V."/>
        </authorList>
    </citation>
    <scope>NUCLEOTIDE SEQUENCE [LARGE SCALE GENOMIC DNA]</scope>
    <source>
        <strain evidence="3">ATCC 20476 / IMI 206040</strain>
    </source>
</reference>
<proteinExistence type="predicted"/>
<organism evidence="2 3">
    <name type="scientific">Hypocrea atroviridis (strain ATCC 20476 / IMI 206040)</name>
    <name type="common">Trichoderma atroviride</name>
    <dbReference type="NCBI Taxonomy" id="452589"/>
    <lineage>
        <taxon>Eukaryota</taxon>
        <taxon>Fungi</taxon>
        <taxon>Dikarya</taxon>
        <taxon>Ascomycota</taxon>
        <taxon>Pezizomycotina</taxon>
        <taxon>Sordariomycetes</taxon>
        <taxon>Hypocreomycetidae</taxon>
        <taxon>Hypocreales</taxon>
        <taxon>Hypocreaceae</taxon>
        <taxon>Trichoderma</taxon>
    </lineage>
</organism>
<feature type="transmembrane region" description="Helical" evidence="1">
    <location>
        <begin position="20"/>
        <end position="44"/>
    </location>
</feature>
<dbReference type="PROSITE" id="PS51257">
    <property type="entry name" value="PROKAR_LIPOPROTEIN"/>
    <property type="match status" value="1"/>
</dbReference>
<feature type="non-terminal residue" evidence="2">
    <location>
        <position position="83"/>
    </location>
</feature>
<sequence length="83" mass="9580">MGERMTMQPMWSSSLSCLCFKYVFILLLAGRTGTGVGFGIIFLLEQLSLFYCHVQRYPYGYIYCNAISAISSHLRRSMTFRFV</sequence>
<dbReference type="HOGENOM" id="CLU_2549143_0_0_1"/>
<evidence type="ECO:0000256" key="1">
    <source>
        <dbReference type="SAM" id="Phobius"/>
    </source>
</evidence>
<evidence type="ECO:0000313" key="2">
    <source>
        <dbReference type="EMBL" id="EHK41593.1"/>
    </source>
</evidence>
<dbReference type="Proteomes" id="UP000005426">
    <property type="component" value="Unassembled WGS sequence"/>
</dbReference>